<evidence type="ECO:0000256" key="1">
    <source>
        <dbReference type="SAM" id="Phobius"/>
    </source>
</evidence>
<proteinExistence type="predicted"/>
<organism evidence="2">
    <name type="scientific">marine sediment metagenome</name>
    <dbReference type="NCBI Taxonomy" id="412755"/>
    <lineage>
        <taxon>unclassified sequences</taxon>
        <taxon>metagenomes</taxon>
        <taxon>ecological metagenomes</taxon>
    </lineage>
</organism>
<keyword evidence="1" id="KW-0472">Membrane</keyword>
<keyword evidence="1" id="KW-0812">Transmembrane</keyword>
<accession>X0W4B0</accession>
<dbReference type="EMBL" id="BARS01031440">
    <property type="protein sequence ID" value="GAG18152.1"/>
    <property type="molecule type" value="Genomic_DNA"/>
</dbReference>
<gene>
    <name evidence="2" type="ORF">S01H1_48925</name>
</gene>
<reference evidence="2" key="1">
    <citation type="journal article" date="2014" name="Front. Microbiol.">
        <title>High frequency of phylogenetically diverse reductive dehalogenase-homologous genes in deep subseafloor sedimentary metagenomes.</title>
        <authorList>
            <person name="Kawai M."/>
            <person name="Futagami T."/>
            <person name="Toyoda A."/>
            <person name="Takaki Y."/>
            <person name="Nishi S."/>
            <person name="Hori S."/>
            <person name="Arai W."/>
            <person name="Tsubouchi T."/>
            <person name="Morono Y."/>
            <person name="Uchiyama I."/>
            <person name="Ito T."/>
            <person name="Fujiyama A."/>
            <person name="Inagaki F."/>
            <person name="Takami H."/>
        </authorList>
    </citation>
    <scope>NUCLEOTIDE SEQUENCE</scope>
    <source>
        <strain evidence="2">Expedition CK06-06</strain>
    </source>
</reference>
<name>X0W4B0_9ZZZZ</name>
<evidence type="ECO:0000313" key="2">
    <source>
        <dbReference type="EMBL" id="GAG18152.1"/>
    </source>
</evidence>
<sequence length="262" mass="27821">NSQLLEGMWLTFLDIGPVVEITAVDAETGEQVLLQPFVAGVPPKGNVRLPLDTSADVRFAGVPSRNVTLRVDRLDGDDDRSATPIFAVSFFRGVESSPSQSVSLESGQEAIFGDVRYRAVLDYDVLLQAHAGLWWVLAGAGWGVTVLSLLLLAVVPPVMVRGQVAAGTGGCQVVLTADGLGGERLRQRMLQLITPGDASGAAGIARGSVLLPDRWRAVGGLPVVAEGAVRVVLVILSLALTLGLAWSWVRWGQVMRDGFAWM</sequence>
<feature type="transmembrane region" description="Helical" evidence="1">
    <location>
        <begin position="133"/>
        <end position="155"/>
    </location>
</feature>
<protein>
    <submittedName>
        <fullName evidence="2">Uncharacterized protein</fullName>
    </submittedName>
</protein>
<feature type="non-terminal residue" evidence="2">
    <location>
        <position position="262"/>
    </location>
</feature>
<feature type="non-terminal residue" evidence="2">
    <location>
        <position position="1"/>
    </location>
</feature>
<feature type="transmembrane region" description="Helical" evidence="1">
    <location>
        <begin position="228"/>
        <end position="249"/>
    </location>
</feature>
<comment type="caution">
    <text evidence="2">The sequence shown here is derived from an EMBL/GenBank/DDBJ whole genome shotgun (WGS) entry which is preliminary data.</text>
</comment>
<dbReference type="AlphaFoldDB" id="X0W4B0"/>
<keyword evidence="1" id="KW-1133">Transmembrane helix</keyword>